<reference evidence="2" key="1">
    <citation type="submission" date="2022-08" db="UniProtKB">
        <authorList>
            <consortium name="EnsemblMetazoa"/>
        </authorList>
    </citation>
    <scope>IDENTIFICATION</scope>
    <source>
        <strain evidence="2">05x7-T-G4-1.051#20</strain>
    </source>
</reference>
<feature type="compositionally biased region" description="Low complexity" evidence="1">
    <location>
        <begin position="100"/>
        <end position="120"/>
    </location>
</feature>
<organism evidence="2 3">
    <name type="scientific">Magallana gigas</name>
    <name type="common">Pacific oyster</name>
    <name type="synonym">Crassostrea gigas</name>
    <dbReference type="NCBI Taxonomy" id="29159"/>
    <lineage>
        <taxon>Eukaryota</taxon>
        <taxon>Metazoa</taxon>
        <taxon>Spiralia</taxon>
        <taxon>Lophotrochozoa</taxon>
        <taxon>Mollusca</taxon>
        <taxon>Bivalvia</taxon>
        <taxon>Autobranchia</taxon>
        <taxon>Pteriomorphia</taxon>
        <taxon>Ostreida</taxon>
        <taxon>Ostreoidea</taxon>
        <taxon>Ostreidae</taxon>
        <taxon>Magallana</taxon>
    </lineage>
</organism>
<dbReference type="KEGG" id="crg:105320491"/>
<accession>A0A8W8M993</accession>
<proteinExistence type="predicted"/>
<dbReference type="EnsemblMetazoa" id="G32379.6">
    <property type="protein sequence ID" value="G32379.6:cds"/>
    <property type="gene ID" value="G32379"/>
</dbReference>
<sequence length="139" mass="15909">METNAEKLENEERVDMFTTLHEHELKVKELKSVFVDPPKDMESSQSKTTKEKIQAGFQGVKNNSRRLVKFVKSKIRRKEKETIVQDIQITPEDDDETWARRSVGSAASRSSIESKLSSASSKKEDDNILSDMDCDDVEE</sequence>
<protein>
    <submittedName>
        <fullName evidence="2">Uncharacterized protein</fullName>
    </submittedName>
</protein>
<dbReference type="OMA" id="LACPHRE"/>
<dbReference type="OrthoDB" id="6150930at2759"/>
<dbReference type="EnsemblMetazoa" id="G32379.1">
    <property type="protein sequence ID" value="G32379.1:cds"/>
    <property type="gene ID" value="G32379"/>
</dbReference>
<dbReference type="RefSeq" id="XP_011416738.2">
    <property type="nucleotide sequence ID" value="XM_011418436.4"/>
</dbReference>
<name>A0A8W8M993_MAGGI</name>
<dbReference type="GeneID" id="105320491"/>
<dbReference type="Proteomes" id="UP000005408">
    <property type="component" value="Unassembled WGS sequence"/>
</dbReference>
<dbReference type="EnsemblMetazoa" id="G32379.4">
    <property type="protein sequence ID" value="G32379.4:cds"/>
    <property type="gene ID" value="G32379"/>
</dbReference>
<evidence type="ECO:0000313" key="2">
    <source>
        <dbReference type="EnsemblMetazoa" id="G32379.6:cds"/>
    </source>
</evidence>
<dbReference type="AlphaFoldDB" id="A0A8W8M993"/>
<evidence type="ECO:0000256" key="1">
    <source>
        <dbReference type="SAM" id="MobiDB-lite"/>
    </source>
</evidence>
<evidence type="ECO:0000313" key="3">
    <source>
        <dbReference type="Proteomes" id="UP000005408"/>
    </source>
</evidence>
<feature type="region of interest" description="Disordered" evidence="1">
    <location>
        <begin position="86"/>
        <end position="139"/>
    </location>
</feature>
<keyword evidence="3" id="KW-1185">Reference proteome</keyword>